<accession>A0A4Y2T305</accession>
<comment type="caution">
    <text evidence="1">The sequence shown here is derived from an EMBL/GenBank/DDBJ whole genome shotgun (WGS) entry which is preliminary data.</text>
</comment>
<dbReference type="Proteomes" id="UP000499080">
    <property type="component" value="Unassembled WGS sequence"/>
</dbReference>
<dbReference type="AlphaFoldDB" id="A0A4Y2T305"/>
<sequence length="43" mass="4848">VPECEDSSCSQDETCISTETGYQCLKTNELNTDGYLQFSETFM</sequence>
<dbReference type="EMBL" id="BGPR01025795">
    <property type="protein sequence ID" value="GBN94994.1"/>
    <property type="molecule type" value="Genomic_DNA"/>
</dbReference>
<proteinExistence type="predicted"/>
<evidence type="ECO:0000313" key="1">
    <source>
        <dbReference type="EMBL" id="GBN94994.1"/>
    </source>
</evidence>
<keyword evidence="2" id="KW-1185">Reference proteome</keyword>
<feature type="non-terminal residue" evidence="1">
    <location>
        <position position="1"/>
    </location>
</feature>
<name>A0A4Y2T305_ARAVE</name>
<reference evidence="1 2" key="1">
    <citation type="journal article" date="2019" name="Sci. Rep.">
        <title>Orb-weaving spider Araneus ventricosus genome elucidates the spidroin gene catalogue.</title>
        <authorList>
            <person name="Kono N."/>
            <person name="Nakamura H."/>
            <person name="Ohtoshi R."/>
            <person name="Moran D.A.P."/>
            <person name="Shinohara A."/>
            <person name="Yoshida Y."/>
            <person name="Fujiwara M."/>
            <person name="Mori M."/>
            <person name="Tomita M."/>
            <person name="Arakawa K."/>
        </authorList>
    </citation>
    <scope>NUCLEOTIDE SEQUENCE [LARGE SCALE GENOMIC DNA]</scope>
</reference>
<organism evidence="1 2">
    <name type="scientific">Araneus ventricosus</name>
    <name type="common">Orbweaver spider</name>
    <name type="synonym">Epeira ventricosa</name>
    <dbReference type="NCBI Taxonomy" id="182803"/>
    <lineage>
        <taxon>Eukaryota</taxon>
        <taxon>Metazoa</taxon>
        <taxon>Ecdysozoa</taxon>
        <taxon>Arthropoda</taxon>
        <taxon>Chelicerata</taxon>
        <taxon>Arachnida</taxon>
        <taxon>Araneae</taxon>
        <taxon>Araneomorphae</taxon>
        <taxon>Entelegynae</taxon>
        <taxon>Araneoidea</taxon>
        <taxon>Araneidae</taxon>
        <taxon>Araneus</taxon>
    </lineage>
</organism>
<protein>
    <submittedName>
        <fullName evidence="1">Uncharacterized protein</fullName>
    </submittedName>
</protein>
<gene>
    <name evidence="1" type="ORF">AVEN_258337_1</name>
</gene>
<evidence type="ECO:0000313" key="2">
    <source>
        <dbReference type="Proteomes" id="UP000499080"/>
    </source>
</evidence>